<dbReference type="AlphaFoldDB" id="A0A2P5ALN5"/>
<sequence>MSFSSEVVEERAVFDVLVDHDGLLELDAAAEEADEAAVVDLAEDSDLVEDLVGAFGVAELGALDGHGGAVLEEALVDVTVAAGAEEAVFGEVVGRSFDLFACEDFGGSSSGAVGIEYLFPLLGEALLSFFNAPMALVEEGGDGGDDKTSSNAGG</sequence>
<organism evidence="1 2">
    <name type="scientific">Parasponia andersonii</name>
    <name type="common">Sponia andersonii</name>
    <dbReference type="NCBI Taxonomy" id="3476"/>
    <lineage>
        <taxon>Eukaryota</taxon>
        <taxon>Viridiplantae</taxon>
        <taxon>Streptophyta</taxon>
        <taxon>Embryophyta</taxon>
        <taxon>Tracheophyta</taxon>
        <taxon>Spermatophyta</taxon>
        <taxon>Magnoliopsida</taxon>
        <taxon>eudicotyledons</taxon>
        <taxon>Gunneridae</taxon>
        <taxon>Pentapetalae</taxon>
        <taxon>rosids</taxon>
        <taxon>fabids</taxon>
        <taxon>Rosales</taxon>
        <taxon>Cannabaceae</taxon>
        <taxon>Parasponia</taxon>
    </lineage>
</organism>
<gene>
    <name evidence="1" type="ORF">PanWU01x14_320820</name>
</gene>
<proteinExistence type="predicted"/>
<evidence type="ECO:0000313" key="1">
    <source>
        <dbReference type="EMBL" id="PON37361.1"/>
    </source>
</evidence>
<dbReference type="OrthoDB" id="10362302at2759"/>
<protein>
    <submittedName>
        <fullName evidence="1">Uncharacterized protein</fullName>
    </submittedName>
</protein>
<accession>A0A2P5ALN5</accession>
<comment type="caution">
    <text evidence="1">The sequence shown here is derived from an EMBL/GenBank/DDBJ whole genome shotgun (WGS) entry which is preliminary data.</text>
</comment>
<dbReference type="Proteomes" id="UP000237105">
    <property type="component" value="Unassembled WGS sequence"/>
</dbReference>
<dbReference type="EMBL" id="JXTB01000533">
    <property type="protein sequence ID" value="PON37361.1"/>
    <property type="molecule type" value="Genomic_DNA"/>
</dbReference>
<evidence type="ECO:0000313" key="2">
    <source>
        <dbReference type="Proteomes" id="UP000237105"/>
    </source>
</evidence>
<keyword evidence="2" id="KW-1185">Reference proteome</keyword>
<reference evidence="2" key="1">
    <citation type="submission" date="2016-06" db="EMBL/GenBank/DDBJ databases">
        <title>Parallel loss of symbiosis genes in relatives of nitrogen-fixing non-legume Parasponia.</title>
        <authorList>
            <person name="Van Velzen R."/>
            <person name="Holmer R."/>
            <person name="Bu F."/>
            <person name="Rutten L."/>
            <person name="Van Zeijl A."/>
            <person name="Liu W."/>
            <person name="Santuari L."/>
            <person name="Cao Q."/>
            <person name="Sharma T."/>
            <person name="Shen D."/>
            <person name="Roswanjaya Y."/>
            <person name="Wardhani T."/>
            <person name="Kalhor M.S."/>
            <person name="Jansen J."/>
            <person name="Van den Hoogen J."/>
            <person name="Gungor B."/>
            <person name="Hartog M."/>
            <person name="Hontelez J."/>
            <person name="Verver J."/>
            <person name="Yang W.-C."/>
            <person name="Schijlen E."/>
            <person name="Repin R."/>
            <person name="Schilthuizen M."/>
            <person name="Schranz E."/>
            <person name="Heidstra R."/>
            <person name="Miyata K."/>
            <person name="Fedorova E."/>
            <person name="Kohlen W."/>
            <person name="Bisseling T."/>
            <person name="Smit S."/>
            <person name="Geurts R."/>
        </authorList>
    </citation>
    <scope>NUCLEOTIDE SEQUENCE [LARGE SCALE GENOMIC DNA]</scope>
    <source>
        <strain evidence="2">cv. WU1-14</strain>
    </source>
</reference>
<name>A0A2P5ALN5_PARAD</name>